<evidence type="ECO:0000313" key="9">
    <source>
        <dbReference type="Proteomes" id="UP000523545"/>
    </source>
</evidence>
<evidence type="ECO:0000313" key="8">
    <source>
        <dbReference type="EMBL" id="NYH44730.1"/>
    </source>
</evidence>
<dbReference type="PANTHER" id="PTHR42718:SF42">
    <property type="entry name" value="EXPORT PROTEIN"/>
    <property type="match status" value="1"/>
</dbReference>
<dbReference type="Gene3D" id="1.20.1250.20">
    <property type="entry name" value="MFS general substrate transporter like domains"/>
    <property type="match status" value="1"/>
</dbReference>
<feature type="transmembrane region" description="Helical" evidence="6">
    <location>
        <begin position="101"/>
        <end position="120"/>
    </location>
</feature>
<proteinExistence type="predicted"/>
<feature type="transmembrane region" description="Helical" evidence="6">
    <location>
        <begin position="33"/>
        <end position="59"/>
    </location>
</feature>
<dbReference type="InterPro" id="IPR036259">
    <property type="entry name" value="MFS_trans_sf"/>
</dbReference>
<accession>A0A7Y9X6G6</accession>
<keyword evidence="2 6" id="KW-0812">Transmembrane</keyword>
<evidence type="ECO:0000256" key="5">
    <source>
        <dbReference type="SAM" id="MobiDB-lite"/>
    </source>
</evidence>
<dbReference type="CDD" id="cd17321">
    <property type="entry name" value="MFS_MMR_MDR_like"/>
    <property type="match status" value="1"/>
</dbReference>
<dbReference type="PANTHER" id="PTHR42718">
    <property type="entry name" value="MAJOR FACILITATOR SUPERFAMILY MULTIDRUG TRANSPORTER MFSC"/>
    <property type="match status" value="1"/>
</dbReference>
<dbReference type="Gene3D" id="1.20.1720.10">
    <property type="entry name" value="Multidrug resistance protein D"/>
    <property type="match status" value="1"/>
</dbReference>
<evidence type="ECO:0000256" key="4">
    <source>
        <dbReference type="ARBA" id="ARBA00023136"/>
    </source>
</evidence>
<keyword evidence="9" id="KW-1185">Reference proteome</keyword>
<gene>
    <name evidence="8" type="ORF">HNR22_004457</name>
</gene>
<keyword evidence="4 6" id="KW-0472">Membrane</keyword>
<evidence type="ECO:0000256" key="6">
    <source>
        <dbReference type="SAM" id="Phobius"/>
    </source>
</evidence>
<dbReference type="GO" id="GO:0022857">
    <property type="term" value="F:transmembrane transporter activity"/>
    <property type="evidence" value="ECO:0007669"/>
    <property type="project" value="InterPro"/>
</dbReference>
<protein>
    <submittedName>
        <fullName evidence="8">EmrB/QacA subfamily drug resistance transporter</fullName>
    </submittedName>
</protein>
<feature type="transmembrane region" description="Helical" evidence="6">
    <location>
        <begin position="220"/>
        <end position="240"/>
    </location>
</feature>
<feature type="transmembrane region" description="Helical" evidence="6">
    <location>
        <begin position="246"/>
        <end position="267"/>
    </location>
</feature>
<feature type="transmembrane region" description="Helical" evidence="6">
    <location>
        <begin position="329"/>
        <end position="348"/>
    </location>
</feature>
<feature type="transmembrane region" description="Helical" evidence="6">
    <location>
        <begin position="484"/>
        <end position="504"/>
    </location>
</feature>
<evidence type="ECO:0000256" key="3">
    <source>
        <dbReference type="ARBA" id="ARBA00022989"/>
    </source>
</evidence>
<comment type="caution">
    <text evidence="8">The sequence shown here is derived from an EMBL/GenBank/DDBJ whole genome shotgun (WGS) entry which is preliminary data.</text>
</comment>
<evidence type="ECO:0000256" key="2">
    <source>
        <dbReference type="ARBA" id="ARBA00022692"/>
    </source>
</evidence>
<feature type="transmembrane region" description="Helical" evidence="6">
    <location>
        <begin position="160"/>
        <end position="183"/>
    </location>
</feature>
<feature type="compositionally biased region" description="Polar residues" evidence="5">
    <location>
        <begin position="1"/>
        <end position="14"/>
    </location>
</feature>
<evidence type="ECO:0000256" key="1">
    <source>
        <dbReference type="ARBA" id="ARBA00004651"/>
    </source>
</evidence>
<feature type="transmembrane region" description="Helical" evidence="6">
    <location>
        <begin position="71"/>
        <end position="89"/>
    </location>
</feature>
<evidence type="ECO:0000259" key="7">
    <source>
        <dbReference type="PROSITE" id="PS50850"/>
    </source>
</evidence>
<feature type="transmembrane region" description="Helical" evidence="6">
    <location>
        <begin position="189"/>
        <end position="208"/>
    </location>
</feature>
<feature type="transmembrane region" description="Helical" evidence="6">
    <location>
        <begin position="126"/>
        <end position="148"/>
    </location>
</feature>
<feature type="transmembrane region" description="Helical" evidence="6">
    <location>
        <begin position="288"/>
        <end position="309"/>
    </location>
</feature>
<dbReference type="Pfam" id="PF07690">
    <property type="entry name" value="MFS_1"/>
    <property type="match status" value="1"/>
</dbReference>
<organism evidence="8 9">
    <name type="scientific">Micromonospora jinlongensis</name>
    <dbReference type="NCBI Taxonomy" id="1287877"/>
    <lineage>
        <taxon>Bacteria</taxon>
        <taxon>Bacillati</taxon>
        <taxon>Actinomycetota</taxon>
        <taxon>Actinomycetes</taxon>
        <taxon>Micromonosporales</taxon>
        <taxon>Micromonosporaceae</taxon>
        <taxon>Micromonospora</taxon>
    </lineage>
</organism>
<feature type="transmembrane region" description="Helical" evidence="6">
    <location>
        <begin position="380"/>
        <end position="401"/>
    </location>
</feature>
<dbReference type="RefSeq" id="WP_179781964.1">
    <property type="nucleotide sequence ID" value="NZ_JACCHK010000001.1"/>
</dbReference>
<dbReference type="EMBL" id="JACCHK010000001">
    <property type="protein sequence ID" value="NYH44730.1"/>
    <property type="molecule type" value="Genomic_DNA"/>
</dbReference>
<feature type="transmembrane region" description="Helical" evidence="6">
    <location>
        <begin position="355"/>
        <end position="374"/>
    </location>
</feature>
<comment type="subcellular location">
    <subcellularLocation>
        <location evidence="1">Cell membrane</location>
        <topology evidence="1">Multi-pass membrane protein</topology>
    </subcellularLocation>
</comment>
<dbReference type="AlphaFoldDB" id="A0A7Y9X6G6"/>
<sequence>MTTVQPASDTTEPASDTKPANGATASARPPQRWLILAVLCVAQLVVVLDNTVLTVAVPVLTTELGASTADVQWMINAYALVLSGLLLTAGSAADRYGRRRMLLTGLVLFGLGSLAAGLSSTTGQLIAARAGMGVGGALLITSTLAVAMQVFDTAERSRAIGIWAATSALGFAVGPPIGGTILAHLPWGAIFLVNVPIVLVCLFVARALIPESRDPAGGRLDVVGAALSTAGLTAVVWAIISGPEHGWTSAEVLGAAAVGVLLLGFFVRWERRIPHPMLDMHFFQDRRFVGAISGVVLITFGATSALFLLTQHLQFVRGYPAWEAGLRMAPFALSIVLLNVSGAVAVVIRRLGLSAAIAIGMTLLAGGLALITLFPSDGYGVLLAGLLVMGVGCALANPAIVEAVMSAIPAQKAGAGAGVDGTMTEVGSSLGIAVLGAVLNARFAALLPAALAGAGSFPAALAAARDGAEREAVTVAFASALETGQLAGAAAVLIGGLVAAGLLYRADRPKPPNKGRLP</sequence>
<dbReference type="GO" id="GO:0005886">
    <property type="term" value="C:plasma membrane"/>
    <property type="evidence" value="ECO:0007669"/>
    <property type="project" value="UniProtKB-SubCell"/>
</dbReference>
<dbReference type="PRINTS" id="PR01036">
    <property type="entry name" value="TCRTETB"/>
</dbReference>
<dbReference type="Proteomes" id="UP000523545">
    <property type="component" value="Unassembled WGS sequence"/>
</dbReference>
<name>A0A7Y9X6G6_9ACTN</name>
<feature type="domain" description="Major facilitator superfamily (MFS) profile" evidence="7">
    <location>
        <begin position="35"/>
        <end position="508"/>
    </location>
</feature>
<dbReference type="InterPro" id="IPR011701">
    <property type="entry name" value="MFS"/>
</dbReference>
<reference evidence="8 9" key="1">
    <citation type="submission" date="2020-07" db="EMBL/GenBank/DDBJ databases">
        <title>Sequencing the genomes of 1000 actinobacteria strains.</title>
        <authorList>
            <person name="Klenk H.-P."/>
        </authorList>
    </citation>
    <scope>NUCLEOTIDE SEQUENCE [LARGE SCALE GENOMIC DNA]</scope>
    <source>
        <strain evidence="8 9">DSM 45876</strain>
    </source>
</reference>
<dbReference type="SUPFAM" id="SSF103473">
    <property type="entry name" value="MFS general substrate transporter"/>
    <property type="match status" value="1"/>
</dbReference>
<feature type="region of interest" description="Disordered" evidence="5">
    <location>
        <begin position="1"/>
        <end position="26"/>
    </location>
</feature>
<keyword evidence="3 6" id="KW-1133">Transmembrane helix</keyword>
<dbReference type="InterPro" id="IPR020846">
    <property type="entry name" value="MFS_dom"/>
</dbReference>
<dbReference type="PROSITE" id="PS50850">
    <property type="entry name" value="MFS"/>
    <property type="match status" value="1"/>
</dbReference>